<evidence type="ECO:0000313" key="13">
    <source>
        <dbReference type="EMBL" id="KGF56278.1"/>
    </source>
</evidence>
<evidence type="ECO:0000256" key="12">
    <source>
        <dbReference type="RuleBase" id="RU363002"/>
    </source>
</evidence>
<evidence type="ECO:0000256" key="10">
    <source>
        <dbReference type="PIRNR" id="PIRNR006268"/>
    </source>
</evidence>
<dbReference type="InterPro" id="IPR024932">
    <property type="entry name" value="ApbE"/>
</dbReference>
<keyword evidence="12" id="KW-1003">Cell membrane</keyword>
<gene>
    <name evidence="13" type="ORF">HMPREF9460_01193</name>
</gene>
<evidence type="ECO:0000256" key="1">
    <source>
        <dbReference type="ARBA" id="ARBA00011955"/>
    </source>
</evidence>
<dbReference type="EC" id="2.7.1.180" evidence="1 10"/>
<dbReference type="Gene3D" id="3.10.520.10">
    <property type="entry name" value="ApbE-like domains"/>
    <property type="match status" value="1"/>
</dbReference>
<keyword evidence="5 10" id="KW-0479">Metal-binding</keyword>
<proteinExistence type="inferred from homology"/>
<keyword evidence="3 10" id="KW-0285">Flavoprotein</keyword>
<evidence type="ECO:0000313" key="14">
    <source>
        <dbReference type="Proteomes" id="UP000029585"/>
    </source>
</evidence>
<evidence type="ECO:0000256" key="3">
    <source>
        <dbReference type="ARBA" id="ARBA00022630"/>
    </source>
</evidence>
<dbReference type="SUPFAM" id="SSF143631">
    <property type="entry name" value="ApbE-like"/>
    <property type="match status" value="1"/>
</dbReference>
<dbReference type="Proteomes" id="UP000029585">
    <property type="component" value="Unassembled WGS sequence"/>
</dbReference>
<keyword evidence="12" id="KW-0449">Lipoprotein</keyword>
<keyword evidence="12" id="KW-0472">Membrane</keyword>
<evidence type="ECO:0000256" key="2">
    <source>
        <dbReference type="ARBA" id="ARBA00016337"/>
    </source>
</evidence>
<dbReference type="HOGENOM" id="CLU_044403_1_1_9"/>
<evidence type="ECO:0000256" key="8">
    <source>
        <dbReference type="ARBA" id="ARBA00031306"/>
    </source>
</evidence>
<comment type="catalytic activity">
    <reaction evidence="9 10 12">
        <text>L-threonyl-[protein] + FAD = FMN-L-threonyl-[protein] + AMP + H(+)</text>
        <dbReference type="Rhea" id="RHEA:36847"/>
        <dbReference type="Rhea" id="RHEA-COMP:11060"/>
        <dbReference type="Rhea" id="RHEA-COMP:11061"/>
        <dbReference type="ChEBI" id="CHEBI:15378"/>
        <dbReference type="ChEBI" id="CHEBI:30013"/>
        <dbReference type="ChEBI" id="CHEBI:57692"/>
        <dbReference type="ChEBI" id="CHEBI:74257"/>
        <dbReference type="ChEBI" id="CHEBI:456215"/>
        <dbReference type="EC" id="2.7.1.180"/>
    </reaction>
</comment>
<evidence type="ECO:0000256" key="7">
    <source>
        <dbReference type="ARBA" id="ARBA00022842"/>
    </source>
</evidence>
<comment type="subcellular location">
    <subcellularLocation>
        <location evidence="12">Cell inner membrane</location>
        <topology evidence="12">Lipid-anchor</topology>
        <orientation evidence="12">Periplasmic side</orientation>
    </subcellularLocation>
</comment>
<comment type="similarity">
    <text evidence="10 12">Belongs to the ApbE family.</text>
</comment>
<keyword evidence="4 10" id="KW-0808">Transferase</keyword>
<reference evidence="13 14" key="1">
    <citation type="submission" date="2011-08" db="EMBL/GenBank/DDBJ databases">
        <title>The Genome Sequence of Clostridium orbiscindens 1_3_50AFAA.</title>
        <authorList>
            <consortium name="The Broad Institute Genome Sequencing Platform"/>
            <person name="Earl A."/>
            <person name="Ward D."/>
            <person name="Feldgarden M."/>
            <person name="Gevers D."/>
            <person name="Daigneault M."/>
            <person name="Strauss J."/>
            <person name="Allen-Vercoe E."/>
            <person name="Young S.K."/>
            <person name="Zeng Q."/>
            <person name="Gargeya S."/>
            <person name="Fitzgerald M."/>
            <person name="Haas B."/>
            <person name="Abouelleil A."/>
            <person name="Alvarado L."/>
            <person name="Arachchi H.M."/>
            <person name="Berlin A."/>
            <person name="Brown A."/>
            <person name="Chapman S.B."/>
            <person name="Chen Z."/>
            <person name="Dunbar C."/>
            <person name="Freedman E."/>
            <person name="Gearin G."/>
            <person name="Gellesch M."/>
            <person name="Goldberg J."/>
            <person name="Griggs A."/>
            <person name="Gujja S."/>
            <person name="Heiman D."/>
            <person name="Howarth C."/>
            <person name="Larson L."/>
            <person name="Lui A."/>
            <person name="MacDonald P.J.P."/>
            <person name="Montmayeur A."/>
            <person name="Murphy C."/>
            <person name="Neiman D."/>
            <person name="Pearson M."/>
            <person name="Priest M."/>
            <person name="Roberts A."/>
            <person name="Saif S."/>
            <person name="Shea T."/>
            <person name="Shenoy N."/>
            <person name="Sisk P."/>
            <person name="Stolte C."/>
            <person name="Sykes S."/>
            <person name="Wortman J."/>
            <person name="Nusbaum C."/>
            <person name="Birren B."/>
        </authorList>
    </citation>
    <scope>NUCLEOTIDE SEQUENCE [LARGE SCALE GENOMIC DNA]</scope>
    <source>
        <strain evidence="13 14">1_3_50AFAA</strain>
    </source>
</reference>
<comment type="caution">
    <text evidence="13">The sequence shown here is derived from an EMBL/GenBank/DDBJ whole genome shotgun (WGS) entry which is preliminary data.</text>
</comment>
<keyword evidence="7 10" id="KW-0460">Magnesium</keyword>
<organism evidence="13 14">
    <name type="scientific">Flavonifractor plautii 1_3_50AFAA</name>
    <dbReference type="NCBI Taxonomy" id="742738"/>
    <lineage>
        <taxon>Bacteria</taxon>
        <taxon>Bacillati</taxon>
        <taxon>Bacillota</taxon>
        <taxon>Clostridia</taxon>
        <taxon>Eubacteriales</taxon>
        <taxon>Oscillospiraceae</taxon>
        <taxon>Flavonifractor</taxon>
    </lineage>
</organism>
<protein>
    <recommendedName>
        <fullName evidence="2 10">FAD:protein FMN transferase</fullName>
        <ecNumber evidence="1 10">2.7.1.180</ecNumber>
    </recommendedName>
    <alternativeName>
        <fullName evidence="8 10">Flavin transferase</fullName>
    </alternativeName>
</protein>
<feature type="binding site" evidence="11">
    <location>
        <position position="297"/>
    </location>
    <ligand>
        <name>Mg(2+)</name>
        <dbReference type="ChEBI" id="CHEBI:18420"/>
    </ligand>
</feature>
<evidence type="ECO:0000256" key="6">
    <source>
        <dbReference type="ARBA" id="ARBA00022827"/>
    </source>
</evidence>
<dbReference type="PROSITE" id="PS51257">
    <property type="entry name" value="PROKAR_LIPOPROTEIN"/>
    <property type="match status" value="1"/>
</dbReference>
<dbReference type="GO" id="GO:0016740">
    <property type="term" value="F:transferase activity"/>
    <property type="evidence" value="ECO:0007669"/>
    <property type="project" value="UniProtKB-UniRule"/>
</dbReference>
<dbReference type="eggNOG" id="COG1477">
    <property type="taxonomic scope" value="Bacteria"/>
</dbReference>
<evidence type="ECO:0000256" key="5">
    <source>
        <dbReference type="ARBA" id="ARBA00022723"/>
    </source>
</evidence>
<keyword evidence="12" id="KW-0732">Signal</keyword>
<keyword evidence="12" id="KW-0997">Cell inner membrane</keyword>
<feature type="chain" id="PRO_5005961212" description="FAD:protein FMN transferase" evidence="12">
    <location>
        <begin position="22"/>
        <end position="349"/>
    </location>
</feature>
<name>A0A096BA62_FLAPL</name>
<feature type="binding site" evidence="11">
    <location>
        <position position="188"/>
    </location>
    <ligand>
        <name>Mg(2+)</name>
        <dbReference type="ChEBI" id="CHEBI:18420"/>
    </ligand>
</feature>
<dbReference type="InterPro" id="IPR003374">
    <property type="entry name" value="ApbE-like_sf"/>
</dbReference>
<dbReference type="RefSeq" id="WP_242848589.1">
    <property type="nucleotide sequence ID" value="NZ_KN174162.1"/>
</dbReference>
<dbReference type="GO" id="GO:0046872">
    <property type="term" value="F:metal ion binding"/>
    <property type="evidence" value="ECO:0007669"/>
    <property type="project" value="UniProtKB-UniRule"/>
</dbReference>
<dbReference type="GO" id="GO:0005886">
    <property type="term" value="C:plasma membrane"/>
    <property type="evidence" value="ECO:0007669"/>
    <property type="project" value="UniProtKB-SubCell"/>
</dbReference>
<dbReference type="EMBL" id="ADLO01000045">
    <property type="protein sequence ID" value="KGF56278.1"/>
    <property type="molecule type" value="Genomic_DNA"/>
</dbReference>
<dbReference type="Pfam" id="PF02424">
    <property type="entry name" value="ApbE"/>
    <property type="match status" value="1"/>
</dbReference>
<evidence type="ECO:0000256" key="11">
    <source>
        <dbReference type="PIRSR" id="PIRSR006268-2"/>
    </source>
</evidence>
<comment type="cofactor">
    <cofactor evidence="11">
        <name>Mg(2+)</name>
        <dbReference type="ChEBI" id="CHEBI:18420"/>
    </cofactor>
    <cofactor evidence="11">
        <name>Mn(2+)</name>
        <dbReference type="ChEBI" id="CHEBI:29035"/>
    </cofactor>
    <text evidence="11">Magnesium. Can also use manganese.</text>
</comment>
<dbReference type="PANTHER" id="PTHR30040">
    <property type="entry name" value="THIAMINE BIOSYNTHESIS LIPOPROTEIN APBE"/>
    <property type="match status" value="1"/>
</dbReference>
<evidence type="ECO:0000256" key="4">
    <source>
        <dbReference type="ARBA" id="ARBA00022679"/>
    </source>
</evidence>
<feature type="signal peptide" evidence="12">
    <location>
        <begin position="1"/>
        <end position="21"/>
    </location>
</feature>
<dbReference type="PANTHER" id="PTHR30040:SF2">
    <property type="entry name" value="FAD:PROTEIN FMN TRANSFERASE"/>
    <property type="match status" value="1"/>
</dbReference>
<dbReference type="PATRIC" id="fig|742738.3.peg.1237"/>
<evidence type="ECO:0000256" key="9">
    <source>
        <dbReference type="ARBA" id="ARBA00048540"/>
    </source>
</evidence>
<keyword evidence="14" id="KW-1185">Reference proteome</keyword>
<dbReference type="PIRSF" id="PIRSF006268">
    <property type="entry name" value="ApbE"/>
    <property type="match status" value="1"/>
</dbReference>
<dbReference type="AlphaFoldDB" id="A0A096BA62"/>
<comment type="function">
    <text evidence="12">Flavin transferase that catalyzes the transfer of the FMN moiety of FAD and its covalent binding to the hydroxyl group of a threonine residue in a target flavoprotein.</text>
</comment>
<sequence length="349" mass="37041">MRRLLPLLLSVLLLAGCASPAAPEEEGAKRYEATFLTLFDTVTTVVGYAESEEDFQATAQSLHDALLEYHQLYDIYSDYDGVVNLKAVNDAAGGAPVVVDRKIIDLLLFCRDLCEDTGGQVNAALGGVLALWHDAREAGISDPASAALPDAAALAEAARHADFSSVIIDEAASTVQITDPALRLDVGAIAKGYAVEQVCRAAPDGLLLSVGGNVRATGPKPGGENWVVGIQAPDGESGAFLHTLYVRDVSVVTSGDYQRYYTVGGVRYHHIIDPATRRPAAYWRAVTVLCADSGLADALSTALFTLPQAEGQALLDRYGAEAMWVDASGGEVFSPGFFRLSPHLTSKMR</sequence>
<accession>A0A096BA62</accession>
<feature type="binding site" evidence="11">
    <location>
        <position position="301"/>
    </location>
    <ligand>
        <name>Mg(2+)</name>
        <dbReference type="ChEBI" id="CHEBI:18420"/>
    </ligand>
</feature>
<keyword evidence="6 10" id="KW-0274">FAD</keyword>